<keyword evidence="1" id="KW-0175">Coiled coil</keyword>
<dbReference type="Proteomes" id="UP000479691">
    <property type="component" value="Unassembled WGS sequence"/>
</dbReference>
<gene>
    <name evidence="3" type="ORF">TWF788_003927</name>
</gene>
<evidence type="ECO:0000256" key="2">
    <source>
        <dbReference type="SAM" id="MobiDB-lite"/>
    </source>
</evidence>
<feature type="region of interest" description="Disordered" evidence="2">
    <location>
        <begin position="652"/>
        <end position="677"/>
    </location>
</feature>
<accession>A0A7C8UBH5</accession>
<name>A0A7C8UBH5_ORBOL</name>
<dbReference type="AlphaFoldDB" id="A0A7C8UBH5"/>
<evidence type="ECO:0000256" key="1">
    <source>
        <dbReference type="SAM" id="Coils"/>
    </source>
</evidence>
<sequence length="692" mass="77507">MKNSTVLQLAKMRPKRLDQAGSGRELEEKIGNENNSVRMNGKKLTVRPDPKAGHWSSIWWKNRGGSTKLASQSNAPKAPLNGRTIRDINGKLCGIDLHGDLDVPPLNKDSRRTMCIKPAGTSPTASEVHPPSFEHSLSTASLDLLATEKLATPCRRDSRRTISPLPTRLRQSSSAVSDKSSVYSASTAHEAKEPISYNQKRSIPHLRINTGICALYPSDNEYLETSNEYPRTPTADSSFAWDKETVSYRGIICGIDRYGNSIYRDALSGELDYESGDSSETTKRDSVSTKATLQTLANTDPSTPSSYRSSCIAVKPLLKSPEPLSGLPRPPTMLEMRNEFLRGLPDDDDELSTIASLRTRQLEEDIMSCLEGESRYPYSTRRNSTRQIRYDGENGEGLNRIEDNSNYNSEEESANNGMIESWRSGVSHSNAQPQFAITNPSESPTLQTPSYDRRRSSDDGTSNIGSSLIGALEPQHTGLKRLSVSRRRYDRRVGYEASEAGGPSVKNERDEQEIRNLKSEVEAARSKTLSFQTILQRTSQRFVDSQNQNEELQRQIADLRDHQKLLYDALTASNEHRENLPYTSGDPEDSCNGEVLEGATEMTYNNGINDIIEENTRLKVQVKSLARELAGREEEVRLLIEEMGKQRGIYRASERANAENKKDERKDQQATTDKSASKMAEKLKWWRRFLLG</sequence>
<feature type="coiled-coil region" evidence="1">
    <location>
        <begin position="507"/>
        <end position="569"/>
    </location>
</feature>
<feature type="compositionally biased region" description="Low complexity" evidence="2">
    <location>
        <begin position="172"/>
        <end position="186"/>
    </location>
</feature>
<evidence type="ECO:0000313" key="3">
    <source>
        <dbReference type="EMBL" id="KAF3185879.1"/>
    </source>
</evidence>
<feature type="compositionally biased region" description="Polar residues" evidence="2">
    <location>
        <begin position="424"/>
        <end position="450"/>
    </location>
</feature>
<evidence type="ECO:0000313" key="4">
    <source>
        <dbReference type="Proteomes" id="UP000479691"/>
    </source>
</evidence>
<proteinExistence type="predicted"/>
<reference evidence="3 4" key="1">
    <citation type="submission" date="2019-06" db="EMBL/GenBank/DDBJ databases">
        <authorList>
            <person name="Palmer J.M."/>
        </authorList>
    </citation>
    <scope>NUCLEOTIDE SEQUENCE [LARGE SCALE GENOMIC DNA]</scope>
    <source>
        <strain evidence="3 4">TWF788</strain>
    </source>
</reference>
<protein>
    <submittedName>
        <fullName evidence="3">Uncharacterized protein</fullName>
    </submittedName>
</protein>
<organism evidence="3 4">
    <name type="scientific">Orbilia oligospora</name>
    <name type="common">Nematode-trapping fungus</name>
    <name type="synonym">Arthrobotrys oligospora</name>
    <dbReference type="NCBI Taxonomy" id="2813651"/>
    <lineage>
        <taxon>Eukaryota</taxon>
        <taxon>Fungi</taxon>
        <taxon>Dikarya</taxon>
        <taxon>Ascomycota</taxon>
        <taxon>Pezizomycotina</taxon>
        <taxon>Orbiliomycetes</taxon>
        <taxon>Orbiliales</taxon>
        <taxon>Orbiliaceae</taxon>
        <taxon>Orbilia</taxon>
    </lineage>
</organism>
<feature type="compositionally biased region" description="Basic and acidic residues" evidence="2">
    <location>
        <begin position="652"/>
        <end position="668"/>
    </location>
</feature>
<dbReference type="EMBL" id="JAABOE010000019">
    <property type="protein sequence ID" value="KAF3185879.1"/>
    <property type="molecule type" value="Genomic_DNA"/>
</dbReference>
<feature type="region of interest" description="Disordered" evidence="2">
    <location>
        <begin position="390"/>
        <end position="468"/>
    </location>
</feature>
<feature type="coiled-coil region" evidence="1">
    <location>
        <begin position="608"/>
        <end position="642"/>
    </location>
</feature>
<comment type="caution">
    <text evidence="3">The sequence shown here is derived from an EMBL/GenBank/DDBJ whole genome shotgun (WGS) entry which is preliminary data.</text>
</comment>
<feature type="region of interest" description="Disordered" evidence="2">
    <location>
        <begin position="155"/>
        <end position="191"/>
    </location>
</feature>